<gene>
    <name evidence="1" type="ORF">SDC9_70393</name>
</gene>
<proteinExistence type="predicted"/>
<organism evidence="1">
    <name type="scientific">bioreactor metagenome</name>
    <dbReference type="NCBI Taxonomy" id="1076179"/>
    <lineage>
        <taxon>unclassified sequences</taxon>
        <taxon>metagenomes</taxon>
        <taxon>ecological metagenomes</taxon>
    </lineage>
</organism>
<evidence type="ECO:0000313" key="1">
    <source>
        <dbReference type="EMBL" id="MPM23916.1"/>
    </source>
</evidence>
<reference evidence="1" key="1">
    <citation type="submission" date="2019-08" db="EMBL/GenBank/DDBJ databases">
        <authorList>
            <person name="Kucharzyk K."/>
            <person name="Murdoch R.W."/>
            <person name="Higgins S."/>
            <person name="Loffler F."/>
        </authorList>
    </citation>
    <scope>NUCLEOTIDE SEQUENCE</scope>
</reference>
<name>A0A644Y5T1_9ZZZZ</name>
<accession>A0A644Y5T1</accession>
<dbReference type="EMBL" id="VSSQ01004141">
    <property type="protein sequence ID" value="MPM23916.1"/>
    <property type="molecule type" value="Genomic_DNA"/>
</dbReference>
<comment type="caution">
    <text evidence="1">The sequence shown here is derived from an EMBL/GenBank/DDBJ whole genome shotgun (WGS) entry which is preliminary data.</text>
</comment>
<protein>
    <submittedName>
        <fullName evidence="1">Uncharacterized protein</fullName>
    </submittedName>
</protein>
<dbReference type="AlphaFoldDB" id="A0A644Y5T1"/>
<sequence>MRRVAVANRVIGELCIGLTDIHDILKTGHAATIGRTVIGCKRHNINPGITVNVRHRLLRIGS</sequence>